<name>A0ABV0PBC7_9TELE</name>
<dbReference type="InterPro" id="IPR007934">
    <property type="entry name" value="AbfB_ABD"/>
</dbReference>
<protein>
    <submittedName>
        <fullName evidence="3">Uncharacterized protein</fullName>
    </submittedName>
</protein>
<dbReference type="CDD" id="cd19941">
    <property type="entry name" value="TIL"/>
    <property type="match status" value="1"/>
</dbReference>
<gene>
    <name evidence="3" type="ORF">GOODEAATRI_004944</name>
</gene>
<feature type="domain" description="Otogelin-like/Mucin TIL" evidence="2">
    <location>
        <begin position="172"/>
        <end position="227"/>
    </location>
</feature>
<dbReference type="Gene3D" id="2.10.25.10">
    <property type="entry name" value="Laminin"/>
    <property type="match status" value="1"/>
</dbReference>
<feature type="non-terminal residue" evidence="3">
    <location>
        <position position="1"/>
    </location>
</feature>
<keyword evidence="4" id="KW-1185">Reference proteome</keyword>
<evidence type="ECO:0000313" key="4">
    <source>
        <dbReference type="Proteomes" id="UP001476798"/>
    </source>
</evidence>
<dbReference type="SUPFAM" id="SSF110221">
    <property type="entry name" value="AbfB domain"/>
    <property type="match status" value="1"/>
</dbReference>
<feature type="domain" description="Alpha-L-arabinofuranosidase B arabinose-binding" evidence="1">
    <location>
        <begin position="38"/>
        <end position="146"/>
    </location>
</feature>
<proteinExistence type="predicted"/>
<accession>A0ABV0PBC7</accession>
<evidence type="ECO:0000259" key="1">
    <source>
        <dbReference type="Pfam" id="PF05270"/>
    </source>
</evidence>
<dbReference type="SUPFAM" id="SSF57567">
    <property type="entry name" value="Serine protease inhibitors"/>
    <property type="match status" value="1"/>
</dbReference>
<dbReference type="InterPro" id="IPR036195">
    <property type="entry name" value="AbfB_ABD_sf"/>
</dbReference>
<reference evidence="3 4" key="1">
    <citation type="submission" date="2021-06" db="EMBL/GenBank/DDBJ databases">
        <authorList>
            <person name="Palmer J.M."/>
        </authorList>
    </citation>
    <scope>NUCLEOTIDE SEQUENCE [LARGE SCALE GENOMIC DNA]</scope>
    <source>
        <strain evidence="3 4">GA_2019</strain>
        <tissue evidence="3">Muscle</tissue>
    </source>
</reference>
<dbReference type="EMBL" id="JAHRIO010070182">
    <property type="protein sequence ID" value="MEQ2180784.1"/>
    <property type="molecule type" value="Genomic_DNA"/>
</dbReference>
<evidence type="ECO:0000259" key="2">
    <source>
        <dbReference type="Pfam" id="PF25962"/>
    </source>
</evidence>
<comment type="caution">
    <text evidence="3">The sequence shown here is derived from an EMBL/GenBank/DDBJ whole genome shotgun (WGS) entry which is preliminary data.</text>
</comment>
<dbReference type="Pfam" id="PF05270">
    <property type="entry name" value="AbfB"/>
    <property type="match status" value="1"/>
</dbReference>
<sequence>YDCEFYNKVLGKGPFRLFTFRDQTTLLAASGSGGFVFLQRVNISVNATAGILSEFMMTPGLSRARPHDASRVSFEAADRPNYFLHANASGQVRLAKWEESDAFWDGATFILHRNTWISGYDSLESHAKPGFFLHFTLPRLHLLKFRHTYSFRRASLFRLTGPRPDTPPGPQCQWRYDSCISPCFRTCSDPFAEFCVTIPQVEGCLPVCPANKVLDEVTRRCVHVEDCE</sequence>
<dbReference type="Pfam" id="PF25962">
    <property type="entry name" value="TIL_OTOGL_Mucin"/>
    <property type="match status" value="1"/>
</dbReference>
<dbReference type="Proteomes" id="UP001476798">
    <property type="component" value="Unassembled WGS sequence"/>
</dbReference>
<dbReference type="Gene3D" id="2.80.10.50">
    <property type="match status" value="1"/>
</dbReference>
<organism evidence="3 4">
    <name type="scientific">Goodea atripinnis</name>
    <dbReference type="NCBI Taxonomy" id="208336"/>
    <lineage>
        <taxon>Eukaryota</taxon>
        <taxon>Metazoa</taxon>
        <taxon>Chordata</taxon>
        <taxon>Craniata</taxon>
        <taxon>Vertebrata</taxon>
        <taxon>Euteleostomi</taxon>
        <taxon>Actinopterygii</taxon>
        <taxon>Neopterygii</taxon>
        <taxon>Teleostei</taxon>
        <taxon>Neoteleostei</taxon>
        <taxon>Acanthomorphata</taxon>
        <taxon>Ovalentaria</taxon>
        <taxon>Atherinomorphae</taxon>
        <taxon>Cyprinodontiformes</taxon>
        <taxon>Goodeidae</taxon>
        <taxon>Goodea</taxon>
    </lineage>
</organism>
<evidence type="ECO:0000313" key="3">
    <source>
        <dbReference type="EMBL" id="MEQ2180784.1"/>
    </source>
</evidence>
<dbReference type="InterPro" id="IPR058753">
    <property type="entry name" value="TIL_OTOGL_Mucin"/>
</dbReference>
<dbReference type="InterPro" id="IPR036084">
    <property type="entry name" value="Ser_inhib-like_sf"/>
</dbReference>